<dbReference type="RefSeq" id="WP_062677599.1">
    <property type="nucleotide sequence ID" value="NZ_LQYW01000030.1"/>
</dbReference>
<keyword evidence="2 3" id="KW-0378">Hydrolase</keyword>
<dbReference type="Proteomes" id="UP000075324">
    <property type="component" value="Unassembled WGS sequence"/>
</dbReference>
<dbReference type="CDD" id="cd02883">
    <property type="entry name" value="NUDIX_Hydrolase"/>
    <property type="match status" value="1"/>
</dbReference>
<evidence type="ECO:0000256" key="3">
    <source>
        <dbReference type="RuleBase" id="RU003476"/>
    </source>
</evidence>
<dbReference type="PANTHER" id="PTHR43046:SF2">
    <property type="entry name" value="8-OXO-DGTP DIPHOSPHATASE-RELATED"/>
    <property type="match status" value="1"/>
</dbReference>
<sequence>MNEPKHIIAVAAYVANENGEVLLVKTHWRSDTWEIPGGQVEAGEPLDQAVCREVLEETGIEIRPIGITGVYYNETKRVVAVVFKAAYVKGEIKVQPEEIKEAKFVELDETNIDEYITRPHFKSRTLDAMKAKHCIPYETWKVRPNQLIRRLDGIIH</sequence>
<comment type="caution">
    <text evidence="5">The sequence shown here is derived from an EMBL/GenBank/DDBJ whole genome shotgun (WGS) entry which is preliminary data.</text>
</comment>
<dbReference type="InterPro" id="IPR015797">
    <property type="entry name" value="NUDIX_hydrolase-like_dom_sf"/>
</dbReference>
<dbReference type="InterPro" id="IPR020476">
    <property type="entry name" value="Nudix_hydrolase"/>
</dbReference>
<dbReference type="InterPro" id="IPR000086">
    <property type="entry name" value="NUDIX_hydrolase_dom"/>
</dbReference>
<reference evidence="5 6" key="1">
    <citation type="submission" date="2016-01" db="EMBL/GenBank/DDBJ databases">
        <title>Draft Genome Sequences of Seven Thermophilic Sporeformers Isolated from Foods.</title>
        <authorList>
            <person name="Berendsen E.M."/>
            <person name="Wells-Bennik M.H."/>
            <person name="Krawcyk A.O."/>
            <person name="De Jong A."/>
            <person name="Holsappel S."/>
            <person name="Eijlander R.T."/>
            <person name="Kuipers O.P."/>
        </authorList>
    </citation>
    <scope>NUCLEOTIDE SEQUENCE [LARGE SCALE GENOMIC DNA]</scope>
    <source>
        <strain evidence="5 6">B4110</strain>
    </source>
</reference>
<dbReference type="InterPro" id="IPR020084">
    <property type="entry name" value="NUDIX_hydrolase_CS"/>
</dbReference>
<comment type="cofactor">
    <cofactor evidence="1">
        <name>Mg(2+)</name>
        <dbReference type="ChEBI" id="CHEBI:18420"/>
    </cofactor>
</comment>
<evidence type="ECO:0000256" key="1">
    <source>
        <dbReference type="ARBA" id="ARBA00001946"/>
    </source>
</evidence>
<comment type="similarity">
    <text evidence="3">Belongs to the Nudix hydrolase family.</text>
</comment>
<dbReference type="EMBL" id="LQYW01000030">
    <property type="protein sequence ID" value="KYD31845.1"/>
    <property type="molecule type" value="Genomic_DNA"/>
</dbReference>
<accession>A0A150N570</accession>
<dbReference type="GO" id="GO:0016787">
    <property type="term" value="F:hydrolase activity"/>
    <property type="evidence" value="ECO:0007669"/>
    <property type="project" value="UniProtKB-KW"/>
</dbReference>
<evidence type="ECO:0000259" key="4">
    <source>
        <dbReference type="PROSITE" id="PS51462"/>
    </source>
</evidence>
<dbReference type="Gene3D" id="3.90.79.10">
    <property type="entry name" value="Nucleoside Triphosphate Pyrophosphohydrolase"/>
    <property type="match status" value="1"/>
</dbReference>
<gene>
    <name evidence="5" type="ORF">B4110_2401</name>
</gene>
<evidence type="ECO:0000313" key="6">
    <source>
        <dbReference type="Proteomes" id="UP000075324"/>
    </source>
</evidence>
<evidence type="ECO:0000256" key="2">
    <source>
        <dbReference type="ARBA" id="ARBA00022801"/>
    </source>
</evidence>
<dbReference type="SUPFAM" id="SSF55811">
    <property type="entry name" value="Nudix"/>
    <property type="match status" value="1"/>
</dbReference>
<proteinExistence type="inferred from homology"/>
<dbReference type="AlphaFoldDB" id="A0A150N570"/>
<feature type="domain" description="Nudix hydrolase" evidence="4">
    <location>
        <begin position="5"/>
        <end position="130"/>
    </location>
</feature>
<dbReference type="PATRIC" id="fig|153151.4.peg.1867"/>
<dbReference type="PROSITE" id="PS51462">
    <property type="entry name" value="NUDIX"/>
    <property type="match status" value="1"/>
</dbReference>
<protein>
    <recommendedName>
        <fullName evidence="4">Nudix hydrolase domain-containing protein</fullName>
    </recommendedName>
</protein>
<dbReference type="PANTHER" id="PTHR43046">
    <property type="entry name" value="GDP-MANNOSE MANNOSYL HYDROLASE"/>
    <property type="match status" value="1"/>
</dbReference>
<dbReference type="Pfam" id="PF00293">
    <property type="entry name" value="NUDIX"/>
    <property type="match status" value="1"/>
</dbReference>
<dbReference type="PRINTS" id="PR00502">
    <property type="entry name" value="NUDIXFAMILY"/>
</dbReference>
<dbReference type="PROSITE" id="PS00893">
    <property type="entry name" value="NUDIX_BOX"/>
    <property type="match status" value="1"/>
</dbReference>
<organism evidence="5 6">
    <name type="scientific">Parageobacillus toebii</name>
    <dbReference type="NCBI Taxonomy" id="153151"/>
    <lineage>
        <taxon>Bacteria</taxon>
        <taxon>Bacillati</taxon>
        <taxon>Bacillota</taxon>
        <taxon>Bacilli</taxon>
        <taxon>Bacillales</taxon>
        <taxon>Anoxybacillaceae</taxon>
        <taxon>Parageobacillus</taxon>
    </lineage>
</organism>
<name>A0A150N570_9BACL</name>
<evidence type="ECO:0000313" key="5">
    <source>
        <dbReference type="EMBL" id="KYD31845.1"/>
    </source>
</evidence>